<dbReference type="InterPro" id="IPR025641">
    <property type="entry name" value="DUF4340"/>
</dbReference>
<evidence type="ECO:0000259" key="1">
    <source>
        <dbReference type="Pfam" id="PF14238"/>
    </source>
</evidence>
<feature type="domain" description="DUF4340" evidence="1">
    <location>
        <begin position="487"/>
        <end position="579"/>
    </location>
</feature>
<dbReference type="Proteomes" id="UP000366872">
    <property type="component" value="Unassembled WGS sequence"/>
</dbReference>
<keyword evidence="3" id="KW-1185">Reference proteome</keyword>
<reference evidence="2 3" key="1">
    <citation type="submission" date="2019-04" db="EMBL/GenBank/DDBJ databases">
        <authorList>
            <person name="Van Vliet M D."/>
        </authorList>
    </citation>
    <scope>NUCLEOTIDE SEQUENCE [LARGE SCALE GENOMIC DNA]</scope>
    <source>
        <strain evidence="2 3">F1</strain>
    </source>
</reference>
<dbReference type="EMBL" id="CAAHFG010000001">
    <property type="protein sequence ID" value="VGO14548.1"/>
    <property type="molecule type" value="Genomic_DNA"/>
</dbReference>
<evidence type="ECO:0000313" key="3">
    <source>
        <dbReference type="Proteomes" id="UP000366872"/>
    </source>
</evidence>
<dbReference type="AlphaFoldDB" id="A0A6C2U3F6"/>
<evidence type="ECO:0000313" key="2">
    <source>
        <dbReference type="EMBL" id="VGO14548.1"/>
    </source>
</evidence>
<feature type="domain" description="DUF4340" evidence="1">
    <location>
        <begin position="81"/>
        <end position="195"/>
    </location>
</feature>
<sequence>MKGRSTLVLLASIVVLGAFIWIQESWRARNPSKESRSVRLFNLDASSLESVEFKLTNSVVRFAKENGVWMAGAPETGMGRADVALIQRMVSGLNSMGKGTTITQKHLEIRGLDSAEYGFDKPTVVITASDNSGTHRWLVGRRTPLGDMVYAKLDGEDDIFTVSGKLLAMVPTSPDALRDRLLFPSEAASVRRIEIRGSAGFVQLVKDPQTGWHLQQPVAAAADPKEVQGFIEKLYRLRIEDFVADNVSDFSVYGLQGETRQISLGGGDGTSRMLVVGDDVPGRPGFVYVRRADDTSVFSLSADVLQLLNTPAQRIRDARVLELKLGDITSFSIRHGSDRLALGLDPAAGWQVVSPAWNANPVAVNFLGRLWADAVVTEFDVATNAVDPDWEFEFGSTVLGTTNLIKVFPSQGKKDGLLVQKDDDPAIYQINLPEIPRQFIDPLTYKDSKVWQLEKDGINKVSVLKANLPPQVVERQEDRSFALVETNSNLKVNASALSKLLGQLAEVKASGYIAYNPRDLAVYGLAEPALELHVGLSVSNELGRVLLVGRETAAGFYSMVKGRDVVFYLDKPVVDILSANLVVEPQLPTPVAGE</sequence>
<protein>
    <recommendedName>
        <fullName evidence="1">DUF4340 domain-containing protein</fullName>
    </recommendedName>
</protein>
<name>A0A6C2U3F6_PONDE</name>
<dbReference type="RefSeq" id="WP_136080020.1">
    <property type="nucleotide sequence ID" value="NZ_CAAHFG010000001.1"/>
</dbReference>
<feature type="domain" description="DUF4340" evidence="1">
    <location>
        <begin position="212"/>
        <end position="357"/>
    </location>
</feature>
<gene>
    <name evidence="2" type="ORF">PDESU_03111</name>
</gene>
<dbReference type="Pfam" id="PF14238">
    <property type="entry name" value="DUF4340"/>
    <property type="match status" value="3"/>
</dbReference>
<organism evidence="2 3">
    <name type="scientific">Pontiella desulfatans</name>
    <dbReference type="NCBI Taxonomy" id="2750659"/>
    <lineage>
        <taxon>Bacteria</taxon>
        <taxon>Pseudomonadati</taxon>
        <taxon>Kiritimatiellota</taxon>
        <taxon>Kiritimatiellia</taxon>
        <taxon>Kiritimatiellales</taxon>
        <taxon>Pontiellaceae</taxon>
        <taxon>Pontiella</taxon>
    </lineage>
</organism>
<accession>A0A6C2U3F6</accession>
<proteinExistence type="predicted"/>